<sequence length="680" mass="77154">MSRDKIDDDFKEAKNTNSSTLSLHITAYENSIEDKNYLDGSEKEAAQKRGETLGLVKKWRTSNHFVNGPSLIIQNPFEFPRQEEDQASPPELMQFTASQRLLNPNQMDADNQIIQPLMQQNQHSQQGNSSHVVMSETSNMVDPSSVSSTMFGKTMYGLRKLVNKPRVDDWSPMAKFFHADEALNRIARELDSFDGRRDPDRCNVLVTKLRQAQDRVLLIISEMLVSIYPLESERANRDFRAKFPDEVIHENLAGQLWFGAECLAAGSNIVGREAESERLRPLARALTKHLDSMREMLKDQALKDPSQYPDKLKDSLLYFDHLFANFEFDYVSVMVEVKSVKEYDSQQDIAVLFSEATIKAQKMGYITQEQIEYADPVMMIGLPRLAVLWALLYYPDSIKLDSSPDEMSVLFRHFQNSLIQCRSVLKVMKSFAIKELEKRLLSGNGCGDTSIEGVEKTVMDLSGNHTDQEPALNDSGNISDETSEKPAENQDDSGSLNDECQMEVILKGCSESKVVNVRIEDLIQFLFKRISAVSDQLQTNFSQEFRKIMKAVMRPVSDMRAYEFPGQVSHTEAVEEETGVEVQESMPLRATIGVRWVPDNDCLQCTSCGNAFTVFRRRHHCRNCGRLFCNRCSSNEMPIPELGYDSNVRVCNLCYLYKVNPFTPPIPNSEISTSASSDVD</sequence>
<proteinExistence type="predicted"/>
<reference evidence="2" key="1">
    <citation type="submission" date="2022-11" db="UniProtKB">
        <authorList>
            <consortium name="WormBaseParasite"/>
        </authorList>
    </citation>
    <scope>IDENTIFICATION</scope>
</reference>
<organism evidence="1 2">
    <name type="scientific">Panagrolaimus sp. ES5</name>
    <dbReference type="NCBI Taxonomy" id="591445"/>
    <lineage>
        <taxon>Eukaryota</taxon>
        <taxon>Metazoa</taxon>
        <taxon>Ecdysozoa</taxon>
        <taxon>Nematoda</taxon>
        <taxon>Chromadorea</taxon>
        <taxon>Rhabditida</taxon>
        <taxon>Tylenchina</taxon>
        <taxon>Panagrolaimomorpha</taxon>
        <taxon>Panagrolaimoidea</taxon>
        <taxon>Panagrolaimidae</taxon>
        <taxon>Panagrolaimus</taxon>
    </lineage>
</organism>
<dbReference type="Proteomes" id="UP000887579">
    <property type="component" value="Unplaced"/>
</dbReference>
<dbReference type="WBParaSite" id="ES5_v2.g6233.t1">
    <property type="protein sequence ID" value="ES5_v2.g6233.t1"/>
    <property type="gene ID" value="ES5_v2.g6233"/>
</dbReference>
<protein>
    <submittedName>
        <fullName evidence="2">FYVE-type domain-containing protein</fullName>
    </submittedName>
</protein>
<name>A0AC34GPJ6_9BILA</name>
<evidence type="ECO:0000313" key="1">
    <source>
        <dbReference type="Proteomes" id="UP000887579"/>
    </source>
</evidence>
<evidence type="ECO:0000313" key="2">
    <source>
        <dbReference type="WBParaSite" id="ES5_v2.g6233.t1"/>
    </source>
</evidence>
<accession>A0AC34GPJ6</accession>